<sequence length="679" mass="73922">MKDQQIFERLQSQYRSFDYVQDHDPDDIPLGMIHSKTVTVIHVRPEDRDDDDDDIFDGTVRAFSPESWSGKTLANGHHHNKHDSHERVGGKDGPGVARTDTSKWTDAEHRGSGSQEEGATEPSVATDSRRLGKETTKKVAILQVEDGEGSMSHFDQLFSPDKLAEEHRVGHDDQPQETKAKHATTRRKNSLLNSDNHNHNNNSDNHNHSDNSDNSTTNQTSKPTKEAILKRMFTNLQSPRFRASRTGSLLHGILKGSSSHGRADTSTLEDEQVQAMELGKRRARIAKIQWNGVAHSRHRSSSGCPSSSVLPRQRTTTGTPTYTIHDTPFYGIENVDISSARYSELRSRQGPNDLVERHLSESGKHDQNLNLKGKEKVPFSHDELRDHREHIWAIAHEHEYGAAGSGGGGTNGAPIVLEQGRYKRFSRLVPTTDDSNHPIPLSIMRHSDVQTQAAAMGQQQEEEEHPTRNNRGAYIPIPPENEPDTAVDRVQPPPPTVPLTQPALAPISQGIYGPDSFAESLQGSTVGQSQQEQEHANEDRRLACLAKWKKWLFVLMALLVVLVVVVAVLVPKKGGGGGGGGGDGGEQGGEEVHLEKGQDAYDEGRHEVTTKSTTSRVEPTATTKEAPSTGATTTTTATSEKPTTVATEQPSSSSASASAATPTTSTTSGAPSSSATTEA</sequence>
<keyword evidence="2" id="KW-1133">Transmembrane helix</keyword>
<proteinExistence type="predicted"/>
<feature type="region of interest" description="Disordered" evidence="1">
    <location>
        <begin position="595"/>
        <end position="679"/>
    </location>
</feature>
<feature type="compositionally biased region" description="Basic and acidic residues" evidence="1">
    <location>
        <begin position="165"/>
        <end position="180"/>
    </location>
</feature>
<evidence type="ECO:0000256" key="2">
    <source>
        <dbReference type="SAM" id="Phobius"/>
    </source>
</evidence>
<keyword evidence="4" id="KW-1185">Reference proteome</keyword>
<feature type="region of interest" description="Disordered" evidence="1">
    <location>
        <begin position="449"/>
        <end position="534"/>
    </location>
</feature>
<comment type="caution">
    <text evidence="3">The sequence shown here is derived from an EMBL/GenBank/DDBJ whole genome shotgun (WGS) entry which is preliminary data.</text>
</comment>
<feature type="transmembrane region" description="Helical" evidence="2">
    <location>
        <begin position="551"/>
        <end position="570"/>
    </location>
</feature>
<feature type="compositionally biased region" description="Polar residues" evidence="1">
    <location>
        <begin position="519"/>
        <end position="531"/>
    </location>
</feature>
<evidence type="ECO:0000313" key="4">
    <source>
        <dbReference type="Proteomes" id="UP000696485"/>
    </source>
</evidence>
<keyword evidence="2" id="KW-0812">Transmembrane</keyword>
<evidence type="ECO:0000256" key="1">
    <source>
        <dbReference type="SAM" id="MobiDB-lite"/>
    </source>
</evidence>
<organism evidence="3 4">
    <name type="scientific">Podila minutissima</name>
    <dbReference type="NCBI Taxonomy" id="64525"/>
    <lineage>
        <taxon>Eukaryota</taxon>
        <taxon>Fungi</taxon>
        <taxon>Fungi incertae sedis</taxon>
        <taxon>Mucoromycota</taxon>
        <taxon>Mortierellomycotina</taxon>
        <taxon>Mortierellomycetes</taxon>
        <taxon>Mortierellales</taxon>
        <taxon>Mortierellaceae</taxon>
        <taxon>Podila</taxon>
    </lineage>
</organism>
<accession>A0A9P5SQA6</accession>
<name>A0A9P5SQA6_9FUNG</name>
<dbReference type="AlphaFoldDB" id="A0A9P5SQA6"/>
<feature type="region of interest" description="Disordered" evidence="1">
    <location>
        <begin position="165"/>
        <end position="224"/>
    </location>
</feature>
<feature type="compositionally biased region" description="Polar residues" evidence="1">
    <location>
        <begin position="610"/>
        <end position="621"/>
    </location>
</feature>
<feature type="region of interest" description="Disordered" evidence="1">
    <location>
        <begin position="66"/>
        <end position="133"/>
    </location>
</feature>
<feature type="compositionally biased region" description="Low complexity" evidence="1">
    <location>
        <begin position="622"/>
        <end position="679"/>
    </location>
</feature>
<evidence type="ECO:0000313" key="3">
    <source>
        <dbReference type="EMBL" id="KAF9333432.1"/>
    </source>
</evidence>
<gene>
    <name evidence="3" type="ORF">BG006_003639</name>
</gene>
<feature type="region of interest" description="Disordered" evidence="1">
    <location>
        <begin position="292"/>
        <end position="322"/>
    </location>
</feature>
<dbReference type="Proteomes" id="UP000696485">
    <property type="component" value="Unassembled WGS sequence"/>
</dbReference>
<feature type="compositionally biased region" description="Basic and acidic residues" evidence="1">
    <location>
        <begin position="100"/>
        <end position="111"/>
    </location>
</feature>
<feature type="compositionally biased region" description="Low complexity" evidence="1">
    <location>
        <begin position="190"/>
        <end position="204"/>
    </location>
</feature>
<reference evidence="3" key="1">
    <citation type="journal article" date="2020" name="Fungal Divers.">
        <title>Resolving the Mortierellaceae phylogeny through synthesis of multi-gene phylogenetics and phylogenomics.</title>
        <authorList>
            <person name="Vandepol N."/>
            <person name="Liber J."/>
            <person name="Desiro A."/>
            <person name="Na H."/>
            <person name="Kennedy M."/>
            <person name="Barry K."/>
            <person name="Grigoriev I.V."/>
            <person name="Miller A.N."/>
            <person name="O'Donnell K."/>
            <person name="Stajich J.E."/>
            <person name="Bonito G."/>
        </authorList>
    </citation>
    <scope>NUCLEOTIDE SEQUENCE</scope>
    <source>
        <strain evidence="3">NVP1</strain>
    </source>
</reference>
<feature type="compositionally biased region" description="Basic and acidic residues" evidence="1">
    <location>
        <begin position="595"/>
        <end position="609"/>
    </location>
</feature>
<dbReference type="EMBL" id="JAAAUY010000202">
    <property type="protein sequence ID" value="KAF9333432.1"/>
    <property type="molecule type" value="Genomic_DNA"/>
</dbReference>
<keyword evidence="2" id="KW-0472">Membrane</keyword>
<protein>
    <submittedName>
        <fullName evidence="3">Uncharacterized protein</fullName>
    </submittedName>
</protein>